<feature type="transmembrane region" description="Helical" evidence="6">
    <location>
        <begin position="139"/>
        <end position="156"/>
    </location>
</feature>
<accession>A0ABD5Y548</accession>
<feature type="transmembrane region" description="Helical" evidence="6">
    <location>
        <begin position="58"/>
        <end position="76"/>
    </location>
</feature>
<evidence type="ECO:0000313" key="7">
    <source>
        <dbReference type="EMBL" id="MFC7140485.1"/>
    </source>
</evidence>
<dbReference type="InterPro" id="IPR043428">
    <property type="entry name" value="LivM-like"/>
</dbReference>
<feature type="transmembrane region" description="Helical" evidence="6">
    <location>
        <begin position="83"/>
        <end position="103"/>
    </location>
</feature>
<keyword evidence="4 6" id="KW-1133">Transmembrane helix</keyword>
<keyword evidence="2" id="KW-1003">Cell membrane</keyword>
<evidence type="ECO:0000256" key="1">
    <source>
        <dbReference type="ARBA" id="ARBA00004651"/>
    </source>
</evidence>
<evidence type="ECO:0000256" key="5">
    <source>
        <dbReference type="ARBA" id="ARBA00023136"/>
    </source>
</evidence>
<dbReference type="InterPro" id="IPR001851">
    <property type="entry name" value="ABC_transp_permease"/>
</dbReference>
<evidence type="ECO:0000256" key="2">
    <source>
        <dbReference type="ARBA" id="ARBA00022475"/>
    </source>
</evidence>
<proteinExistence type="predicted"/>
<comment type="caution">
    <text evidence="7">The sequence shown here is derived from an EMBL/GenBank/DDBJ whole genome shotgun (WGS) entry which is preliminary data.</text>
</comment>
<dbReference type="PANTHER" id="PTHR30482">
    <property type="entry name" value="HIGH-AFFINITY BRANCHED-CHAIN AMINO ACID TRANSPORT SYSTEM PERMEASE"/>
    <property type="match status" value="1"/>
</dbReference>
<keyword evidence="5 6" id="KW-0472">Membrane</keyword>
<feature type="transmembrane region" description="Helical" evidence="6">
    <location>
        <begin position="109"/>
        <end position="132"/>
    </location>
</feature>
<dbReference type="CDD" id="cd06581">
    <property type="entry name" value="TM_PBP1_LivM_like"/>
    <property type="match status" value="1"/>
</dbReference>
<evidence type="ECO:0000256" key="4">
    <source>
        <dbReference type="ARBA" id="ARBA00022989"/>
    </source>
</evidence>
<evidence type="ECO:0000256" key="6">
    <source>
        <dbReference type="SAM" id="Phobius"/>
    </source>
</evidence>
<feature type="transmembrane region" description="Helical" evidence="6">
    <location>
        <begin position="291"/>
        <end position="319"/>
    </location>
</feature>
<organism evidence="7 8">
    <name type="scientific">Halosimplex aquaticum</name>
    <dbReference type="NCBI Taxonomy" id="3026162"/>
    <lineage>
        <taxon>Archaea</taxon>
        <taxon>Methanobacteriati</taxon>
        <taxon>Methanobacteriota</taxon>
        <taxon>Stenosarchaea group</taxon>
        <taxon>Halobacteria</taxon>
        <taxon>Halobacteriales</taxon>
        <taxon>Haloarculaceae</taxon>
        <taxon>Halosimplex</taxon>
    </lineage>
</organism>
<evidence type="ECO:0000313" key="8">
    <source>
        <dbReference type="Proteomes" id="UP001596432"/>
    </source>
</evidence>
<dbReference type="GO" id="GO:0005886">
    <property type="term" value="C:plasma membrane"/>
    <property type="evidence" value="ECO:0007669"/>
    <property type="project" value="UniProtKB-SubCell"/>
</dbReference>
<dbReference type="GeneID" id="78820774"/>
<feature type="transmembrane region" description="Helical" evidence="6">
    <location>
        <begin position="260"/>
        <end position="279"/>
    </location>
</feature>
<protein>
    <submittedName>
        <fullName evidence="7">Urea ABC transporter permease</fullName>
    </submittedName>
</protein>
<keyword evidence="8" id="KW-1185">Reference proteome</keyword>
<name>A0ABD5Y548_9EURY</name>
<keyword evidence="3 6" id="KW-0812">Transmembrane</keyword>
<feature type="transmembrane region" description="Helical" evidence="6">
    <location>
        <begin position="34"/>
        <end position="52"/>
    </location>
</feature>
<dbReference type="PANTHER" id="PTHR30482:SF4">
    <property type="entry name" value="SLR1201 PROTEIN"/>
    <property type="match status" value="1"/>
</dbReference>
<feature type="transmembrane region" description="Helical" evidence="6">
    <location>
        <begin position="331"/>
        <end position="355"/>
    </location>
</feature>
<sequence length="380" mass="40399">MATESTGAGGTDRGPVARVRGRLEGPNTIGNSRGFWAGFAVAVLALAALPVFASGEQFSLFLVLAILGLSLSLVWGYSGVLSFGQVVFFGVGGYTFGVVSINLQDATGITAGAILGVVLGAVVAALMGYFMFYGGVRDVYVTIITLVSTMVLYTFMSQTAGSEWTIGEAPLGGFNGMPGIPPLRLGVEGLFAFQFRYNEMTFLGLFEFEPFYYLAVVVLVAAYLGLRALVNSDFGRMMVAVREDEDRTQMFGYDVKRIKLLTFTLGGALAALSGVLFTARNVYISPSVFELWFATLPVIWVSVGGRKSLLGAVIATIGIEYFRLSVQGEMALVVLGALLLVFILALPGGIVPWIADRFAGNAVPVSEIDDADAPREVTDS</sequence>
<feature type="transmembrane region" description="Helical" evidence="6">
    <location>
        <begin position="211"/>
        <end position="230"/>
    </location>
</feature>
<dbReference type="Pfam" id="PF02653">
    <property type="entry name" value="BPD_transp_2"/>
    <property type="match status" value="1"/>
</dbReference>
<evidence type="ECO:0000256" key="3">
    <source>
        <dbReference type="ARBA" id="ARBA00022692"/>
    </source>
</evidence>
<dbReference type="EMBL" id="JBHTAS010000001">
    <property type="protein sequence ID" value="MFC7140485.1"/>
    <property type="molecule type" value="Genomic_DNA"/>
</dbReference>
<dbReference type="Proteomes" id="UP001596432">
    <property type="component" value="Unassembled WGS sequence"/>
</dbReference>
<reference evidence="7 8" key="1">
    <citation type="journal article" date="2019" name="Int. J. Syst. Evol. Microbiol.">
        <title>The Global Catalogue of Microorganisms (GCM) 10K type strain sequencing project: providing services to taxonomists for standard genome sequencing and annotation.</title>
        <authorList>
            <consortium name="The Broad Institute Genomics Platform"/>
            <consortium name="The Broad Institute Genome Sequencing Center for Infectious Disease"/>
            <person name="Wu L."/>
            <person name="Ma J."/>
        </authorList>
    </citation>
    <scope>NUCLEOTIDE SEQUENCE [LARGE SCALE GENOMIC DNA]</scope>
    <source>
        <strain evidence="7 8">XZYJT29</strain>
    </source>
</reference>
<dbReference type="AlphaFoldDB" id="A0ABD5Y548"/>
<gene>
    <name evidence="7" type="ORF">ACFQMA_11670</name>
</gene>
<dbReference type="RefSeq" id="WP_274326042.1">
    <property type="nucleotide sequence ID" value="NZ_CP118158.1"/>
</dbReference>
<comment type="subcellular location">
    <subcellularLocation>
        <location evidence="1">Cell membrane</location>
        <topology evidence="1">Multi-pass membrane protein</topology>
    </subcellularLocation>
</comment>